<proteinExistence type="predicted"/>
<keyword evidence="1" id="KW-0812">Transmembrane</keyword>
<reference evidence="4" key="1">
    <citation type="submission" date="2016-11" db="UniProtKB">
        <authorList>
            <consortium name="WormBaseParasite"/>
        </authorList>
    </citation>
    <scope>IDENTIFICATION</scope>
</reference>
<dbReference type="Proteomes" id="UP000095287">
    <property type="component" value="Unplaced"/>
</dbReference>
<keyword evidence="3" id="KW-1185">Reference proteome</keyword>
<feature type="signal peptide" evidence="2">
    <location>
        <begin position="1"/>
        <end position="23"/>
    </location>
</feature>
<dbReference type="AlphaFoldDB" id="A0A1I7ZP77"/>
<evidence type="ECO:0000256" key="1">
    <source>
        <dbReference type="SAM" id="Phobius"/>
    </source>
</evidence>
<accession>A0A1I7ZP77</accession>
<name>A0A1I7ZP77_9BILA</name>
<feature type="transmembrane region" description="Helical" evidence="1">
    <location>
        <begin position="39"/>
        <end position="62"/>
    </location>
</feature>
<dbReference type="WBParaSite" id="L893_g28439.t1">
    <property type="protein sequence ID" value="L893_g28439.t1"/>
    <property type="gene ID" value="L893_g28439"/>
</dbReference>
<sequence>MPTGQRALLLLLAAAFCCSSVTATQVTCQKAAESTQAWLLLMIVVPAFVNLVSIVLIVLTIVHVRRLKRITEAIASSTHWLTRTAVRVGIGPTAKKALLEYAKSKPGLEKLVKVPK</sequence>
<keyword evidence="1" id="KW-0472">Membrane</keyword>
<keyword evidence="2" id="KW-0732">Signal</keyword>
<evidence type="ECO:0000313" key="3">
    <source>
        <dbReference type="Proteomes" id="UP000095287"/>
    </source>
</evidence>
<evidence type="ECO:0000313" key="4">
    <source>
        <dbReference type="WBParaSite" id="L893_g28439.t1"/>
    </source>
</evidence>
<protein>
    <submittedName>
        <fullName evidence="4">Transmembrane protein</fullName>
    </submittedName>
</protein>
<evidence type="ECO:0000256" key="2">
    <source>
        <dbReference type="SAM" id="SignalP"/>
    </source>
</evidence>
<feature type="chain" id="PRO_5009313742" evidence="2">
    <location>
        <begin position="24"/>
        <end position="116"/>
    </location>
</feature>
<keyword evidence="1" id="KW-1133">Transmembrane helix</keyword>
<organism evidence="3 4">
    <name type="scientific">Steinernema glaseri</name>
    <dbReference type="NCBI Taxonomy" id="37863"/>
    <lineage>
        <taxon>Eukaryota</taxon>
        <taxon>Metazoa</taxon>
        <taxon>Ecdysozoa</taxon>
        <taxon>Nematoda</taxon>
        <taxon>Chromadorea</taxon>
        <taxon>Rhabditida</taxon>
        <taxon>Tylenchina</taxon>
        <taxon>Panagrolaimomorpha</taxon>
        <taxon>Strongyloidoidea</taxon>
        <taxon>Steinernematidae</taxon>
        <taxon>Steinernema</taxon>
    </lineage>
</organism>